<gene>
    <name evidence="1" type="ORF">SNAT2548_LOCUS32071</name>
</gene>
<name>A0A812UHU8_9DINO</name>
<protein>
    <submittedName>
        <fullName evidence="1">Uncharacterized protein</fullName>
    </submittedName>
</protein>
<dbReference type="AlphaFoldDB" id="A0A812UHU8"/>
<comment type="caution">
    <text evidence="1">The sequence shown here is derived from an EMBL/GenBank/DDBJ whole genome shotgun (WGS) entry which is preliminary data.</text>
</comment>
<accession>A0A812UHU8</accession>
<proteinExistence type="predicted"/>
<sequence>MMAWRDCIANHLTAFSSLEGGRDLRALSAVSQSWSWLSCGFLLATDCIRLASALQLIRDRSTGLDFHAEGQTKTMHPHPYSSMCTSCGLGIANGTPVPLGQQCRDSVPLEGDPRLGALAKKVPCNETFLRGKIMFGN</sequence>
<dbReference type="Proteomes" id="UP000604046">
    <property type="component" value="Unassembled WGS sequence"/>
</dbReference>
<organism evidence="1 2">
    <name type="scientific">Symbiodinium natans</name>
    <dbReference type="NCBI Taxonomy" id="878477"/>
    <lineage>
        <taxon>Eukaryota</taxon>
        <taxon>Sar</taxon>
        <taxon>Alveolata</taxon>
        <taxon>Dinophyceae</taxon>
        <taxon>Suessiales</taxon>
        <taxon>Symbiodiniaceae</taxon>
        <taxon>Symbiodinium</taxon>
    </lineage>
</organism>
<reference evidence="1" key="1">
    <citation type="submission" date="2021-02" db="EMBL/GenBank/DDBJ databases">
        <authorList>
            <person name="Dougan E. K."/>
            <person name="Rhodes N."/>
            <person name="Thang M."/>
            <person name="Chan C."/>
        </authorList>
    </citation>
    <scope>NUCLEOTIDE SEQUENCE</scope>
</reference>
<dbReference type="EMBL" id="CAJNDS010002691">
    <property type="protein sequence ID" value="CAE7566009.1"/>
    <property type="molecule type" value="Genomic_DNA"/>
</dbReference>
<evidence type="ECO:0000313" key="1">
    <source>
        <dbReference type="EMBL" id="CAE7566009.1"/>
    </source>
</evidence>
<keyword evidence="2" id="KW-1185">Reference proteome</keyword>
<evidence type="ECO:0000313" key="2">
    <source>
        <dbReference type="Proteomes" id="UP000604046"/>
    </source>
</evidence>